<sequence length="428" mass="48458">MTDPERFLNFDRFIVHGLSGRNEELLILLSDGSPERKNAMFRTMNAQHLCFVALIAKNSLASFIYHAEIAVRRLQGRVKEFSTFVKDESHKRAEENIITCHPPFLAKFLSAPHLTGHGIHAHPQSLVGTRSVPFIFDPDTLERHARRLLMNFRLEFDDLRLMLTATGSIIVGSMVLSLTRPDLDLMPVNLDVITGTRKGTTVADFFILAGSFEQVQQAEDRLKMKGVGDVITLTLVGLFTVNIMESTTDNPLDVVARFHFSCAHMAWQADGLWIAYPDSVHRGWAITTPHAYPLPDGFPDRFMVWSSLRKYITRGFNVYLNDCPHSHVCGEDFNCPATLRASDDRGCRFYPFPEWKFSSDCCLMRPTCWTMAGTGCTQGILVKGGESSERVLSMTDLKWLRTLEKYMESAHGPMPLNEFPDYLVPLLY</sequence>
<accession>A0AAW0DEG3</accession>
<reference evidence="1 2" key="1">
    <citation type="journal article" date="2024" name="J Genomics">
        <title>Draft genome sequencing and assembly of Favolaschia claudopus CIRM-BRFM 2984 isolated from oak limbs.</title>
        <authorList>
            <person name="Navarro D."/>
            <person name="Drula E."/>
            <person name="Chaduli D."/>
            <person name="Cazenave R."/>
            <person name="Ahrendt S."/>
            <person name="Wang J."/>
            <person name="Lipzen A."/>
            <person name="Daum C."/>
            <person name="Barry K."/>
            <person name="Grigoriev I.V."/>
            <person name="Favel A."/>
            <person name="Rosso M.N."/>
            <person name="Martin F."/>
        </authorList>
    </citation>
    <scope>NUCLEOTIDE SEQUENCE [LARGE SCALE GENOMIC DNA]</scope>
    <source>
        <strain evidence="1 2">CIRM-BRFM 2984</strain>
    </source>
</reference>
<protein>
    <submittedName>
        <fullName evidence="1">Uncharacterized protein</fullName>
    </submittedName>
</protein>
<name>A0AAW0DEG3_9AGAR</name>
<evidence type="ECO:0000313" key="1">
    <source>
        <dbReference type="EMBL" id="KAK7049028.1"/>
    </source>
</evidence>
<dbReference type="AlphaFoldDB" id="A0AAW0DEG3"/>
<dbReference type="Proteomes" id="UP001362999">
    <property type="component" value="Unassembled WGS sequence"/>
</dbReference>
<organism evidence="1 2">
    <name type="scientific">Favolaschia claudopus</name>
    <dbReference type="NCBI Taxonomy" id="2862362"/>
    <lineage>
        <taxon>Eukaryota</taxon>
        <taxon>Fungi</taxon>
        <taxon>Dikarya</taxon>
        <taxon>Basidiomycota</taxon>
        <taxon>Agaricomycotina</taxon>
        <taxon>Agaricomycetes</taxon>
        <taxon>Agaricomycetidae</taxon>
        <taxon>Agaricales</taxon>
        <taxon>Marasmiineae</taxon>
        <taxon>Mycenaceae</taxon>
        <taxon>Favolaschia</taxon>
    </lineage>
</organism>
<proteinExistence type="predicted"/>
<gene>
    <name evidence="1" type="ORF">R3P38DRAFT_2764894</name>
</gene>
<keyword evidence="2" id="KW-1185">Reference proteome</keyword>
<evidence type="ECO:0000313" key="2">
    <source>
        <dbReference type="Proteomes" id="UP001362999"/>
    </source>
</evidence>
<comment type="caution">
    <text evidence="1">The sequence shown here is derived from an EMBL/GenBank/DDBJ whole genome shotgun (WGS) entry which is preliminary data.</text>
</comment>
<dbReference type="EMBL" id="JAWWNJ010000009">
    <property type="protein sequence ID" value="KAK7049028.1"/>
    <property type="molecule type" value="Genomic_DNA"/>
</dbReference>